<dbReference type="EMBL" id="JBHSIW010000028">
    <property type="protein sequence ID" value="MFC4905584.1"/>
    <property type="molecule type" value="Genomic_DNA"/>
</dbReference>
<reference evidence="3" key="1">
    <citation type="journal article" date="2019" name="Int. J. Syst. Evol. Microbiol.">
        <title>The Global Catalogue of Microorganisms (GCM) 10K type strain sequencing project: providing services to taxonomists for standard genome sequencing and annotation.</title>
        <authorList>
            <consortium name="The Broad Institute Genomics Platform"/>
            <consortium name="The Broad Institute Genome Sequencing Center for Infectious Disease"/>
            <person name="Wu L."/>
            <person name="Ma J."/>
        </authorList>
    </citation>
    <scope>NUCLEOTIDE SEQUENCE [LARGE SCALE GENOMIC DNA]</scope>
    <source>
        <strain evidence="3">CGMCC 4.6946</strain>
    </source>
</reference>
<protein>
    <recommendedName>
        <fullName evidence="4">Toxin-antitoxin system HicB family antitoxin</fullName>
    </recommendedName>
</protein>
<gene>
    <name evidence="2" type="ORF">ACFPCS_18640</name>
</gene>
<accession>A0ABV9TPN6</accession>
<dbReference type="Proteomes" id="UP001595797">
    <property type="component" value="Unassembled WGS sequence"/>
</dbReference>
<sequence length="71" mass="7856">MSEYKAPKMYGRKVAFSTRFTPDQHRLAAEAAARSGLSMAEYLGALIERDAGRTNKLDNPQEAELPLKNTA</sequence>
<name>A0ABV9TPN6_9MICC</name>
<keyword evidence="3" id="KW-1185">Reference proteome</keyword>
<evidence type="ECO:0000313" key="3">
    <source>
        <dbReference type="Proteomes" id="UP001595797"/>
    </source>
</evidence>
<evidence type="ECO:0000313" key="2">
    <source>
        <dbReference type="EMBL" id="MFC4905584.1"/>
    </source>
</evidence>
<feature type="region of interest" description="Disordered" evidence="1">
    <location>
        <begin position="50"/>
        <end position="71"/>
    </location>
</feature>
<evidence type="ECO:0008006" key="4">
    <source>
        <dbReference type="Google" id="ProtNLM"/>
    </source>
</evidence>
<evidence type="ECO:0000256" key="1">
    <source>
        <dbReference type="SAM" id="MobiDB-lite"/>
    </source>
</evidence>
<organism evidence="2 3">
    <name type="scientific">Kocuria oceani</name>
    <dbReference type="NCBI Taxonomy" id="988827"/>
    <lineage>
        <taxon>Bacteria</taxon>
        <taxon>Bacillati</taxon>
        <taxon>Actinomycetota</taxon>
        <taxon>Actinomycetes</taxon>
        <taxon>Micrococcales</taxon>
        <taxon>Micrococcaceae</taxon>
        <taxon>Kocuria</taxon>
    </lineage>
</organism>
<comment type="caution">
    <text evidence="2">The sequence shown here is derived from an EMBL/GenBank/DDBJ whole genome shotgun (WGS) entry which is preliminary data.</text>
</comment>
<proteinExistence type="predicted"/>
<dbReference type="RefSeq" id="WP_081994610.1">
    <property type="nucleotide sequence ID" value="NZ_JARAMH010000019.1"/>
</dbReference>